<dbReference type="Gene3D" id="3.90.1530.30">
    <property type="match status" value="1"/>
</dbReference>
<evidence type="ECO:0000259" key="1">
    <source>
        <dbReference type="Pfam" id="PF02195"/>
    </source>
</evidence>
<sequence>MVIFLMIDIENIICNSPRSDFSESQLEKLADYILKVEGLLQPVIVKKAGFESYELIAGELAYHAAMRAKEKNPHQGEMVNAFVIQEAQQSYVIEQLAAFFEALSPHISQGVEAPETPGIVPAQDDQRLFNLEQRLEQQGQEIRAEFNSLFQQLAERINLLETTPPPEPSAETSGPVMGLLDSLNVLDGKSLRSELERRNIPRASILANAIITARDKQPQQVFRGYGDVVASVKGLGDKTLIKMIDAFAMS</sequence>
<comment type="caution">
    <text evidence="2">The sequence shown here is derived from an EMBL/GenBank/DDBJ whole genome shotgun (WGS) entry which is preliminary data.</text>
</comment>
<reference evidence="2 3" key="1">
    <citation type="submission" date="2021-08" db="EMBL/GenBank/DDBJ databases">
        <title>Draft genome sequence of Spirulina subsalsa with high tolerance to salinity and hype-accumulation of phycocyanin.</title>
        <authorList>
            <person name="Pei H."/>
            <person name="Jiang L."/>
        </authorList>
    </citation>
    <scope>NUCLEOTIDE SEQUENCE [LARGE SCALE GENOMIC DNA]</scope>
    <source>
        <strain evidence="2 3">FACHB-351</strain>
    </source>
</reference>
<evidence type="ECO:0000313" key="2">
    <source>
        <dbReference type="EMBL" id="MCW6038964.1"/>
    </source>
</evidence>
<keyword evidence="3" id="KW-1185">Reference proteome</keyword>
<proteinExistence type="predicted"/>
<dbReference type="Pfam" id="PF02195">
    <property type="entry name" value="ParB_N"/>
    <property type="match status" value="1"/>
</dbReference>
<dbReference type="EMBL" id="JAIHOM010000219">
    <property type="protein sequence ID" value="MCW6038964.1"/>
    <property type="molecule type" value="Genomic_DNA"/>
</dbReference>
<protein>
    <submittedName>
        <fullName evidence="2">ParB N-terminal domain-containing protein</fullName>
    </submittedName>
</protein>
<dbReference type="SUPFAM" id="SSF110849">
    <property type="entry name" value="ParB/Sulfiredoxin"/>
    <property type="match status" value="1"/>
</dbReference>
<feature type="domain" description="ParB-like N-terminal" evidence="1">
    <location>
        <begin position="6"/>
        <end position="72"/>
    </location>
</feature>
<dbReference type="RefSeq" id="WP_265266912.1">
    <property type="nucleotide sequence ID" value="NZ_JAIHOM010000219.1"/>
</dbReference>
<evidence type="ECO:0000313" key="3">
    <source>
        <dbReference type="Proteomes" id="UP001526426"/>
    </source>
</evidence>
<organism evidence="2 3">
    <name type="scientific">Spirulina subsalsa FACHB-351</name>
    <dbReference type="NCBI Taxonomy" id="234711"/>
    <lineage>
        <taxon>Bacteria</taxon>
        <taxon>Bacillati</taxon>
        <taxon>Cyanobacteriota</taxon>
        <taxon>Cyanophyceae</taxon>
        <taxon>Spirulinales</taxon>
        <taxon>Spirulinaceae</taxon>
        <taxon>Spirulina</taxon>
    </lineage>
</organism>
<dbReference type="InterPro" id="IPR003115">
    <property type="entry name" value="ParB_N"/>
</dbReference>
<accession>A0ABT3LCX7</accession>
<gene>
    <name evidence="2" type="ORF">K4A83_22310</name>
</gene>
<name>A0ABT3LCX7_9CYAN</name>
<dbReference type="Proteomes" id="UP001526426">
    <property type="component" value="Unassembled WGS sequence"/>
</dbReference>
<dbReference type="InterPro" id="IPR036086">
    <property type="entry name" value="ParB/Sulfiredoxin_sf"/>
</dbReference>